<comment type="caution">
    <text evidence="1">The sequence shown here is derived from an EMBL/GenBank/DDBJ whole genome shotgun (WGS) entry which is preliminary data.</text>
</comment>
<dbReference type="EMBL" id="CM037156">
    <property type="protein sequence ID" value="KAH7839035.1"/>
    <property type="molecule type" value="Genomic_DNA"/>
</dbReference>
<name>A0ACB7XEB6_9ERIC</name>
<keyword evidence="2" id="KW-1185">Reference proteome</keyword>
<gene>
    <name evidence="1" type="ORF">Vadar_034028</name>
</gene>
<evidence type="ECO:0000313" key="1">
    <source>
        <dbReference type="EMBL" id="KAH7839035.1"/>
    </source>
</evidence>
<proteinExistence type="predicted"/>
<organism evidence="1 2">
    <name type="scientific">Vaccinium darrowii</name>
    <dbReference type="NCBI Taxonomy" id="229202"/>
    <lineage>
        <taxon>Eukaryota</taxon>
        <taxon>Viridiplantae</taxon>
        <taxon>Streptophyta</taxon>
        <taxon>Embryophyta</taxon>
        <taxon>Tracheophyta</taxon>
        <taxon>Spermatophyta</taxon>
        <taxon>Magnoliopsida</taxon>
        <taxon>eudicotyledons</taxon>
        <taxon>Gunneridae</taxon>
        <taxon>Pentapetalae</taxon>
        <taxon>asterids</taxon>
        <taxon>Ericales</taxon>
        <taxon>Ericaceae</taxon>
        <taxon>Vaccinioideae</taxon>
        <taxon>Vaccinieae</taxon>
        <taxon>Vaccinium</taxon>
    </lineage>
</organism>
<sequence length="318" mass="34542">MNDIASYEIANSDLLAGMDQTIADGVDIMSLSLDSPQTPYFEDTISIASLSAIEKGVVVICATGNDKYQNTIYNGAPWITTIGAGTADRSLVATLRLENSLTMEGTSYFPESVYLTDAPLYYGGGNLSEATCLALDAEAVAGKAAVPPHKVSLDTSIYELATDYALDFGTSMATTHVAGVAALLKAIHQDWSHINPNKAMDRGLIYDLGIQDDIEFLCGLGYNKKQMSSVLRRKKNFNRVVTSVGYNEAIYLAVLVVPNGMTIKVEPNTLIFKNKYQKQSFVVNVQIEKDAPNINYGYLKWIDQDNHIVSSPIVVLSG</sequence>
<evidence type="ECO:0000313" key="2">
    <source>
        <dbReference type="Proteomes" id="UP000828048"/>
    </source>
</evidence>
<dbReference type="Proteomes" id="UP000828048">
    <property type="component" value="Chromosome 6"/>
</dbReference>
<accession>A0ACB7XEB6</accession>
<reference evidence="1 2" key="1">
    <citation type="journal article" date="2021" name="Hortic Res">
        <title>High-quality reference genome and annotation aids understanding of berry development for evergreen blueberry (Vaccinium darrowii).</title>
        <authorList>
            <person name="Yu J."/>
            <person name="Hulse-Kemp A.M."/>
            <person name="Babiker E."/>
            <person name="Staton M."/>
        </authorList>
    </citation>
    <scope>NUCLEOTIDE SEQUENCE [LARGE SCALE GENOMIC DNA]</scope>
    <source>
        <strain evidence="2">cv. NJ 8807/NJ 8810</strain>
        <tissue evidence="1">Young leaf</tissue>
    </source>
</reference>
<protein>
    <submittedName>
        <fullName evidence="1">Uncharacterized protein</fullName>
    </submittedName>
</protein>